<organism evidence="1 2">
    <name type="scientific">candidate division CSSED10-310 bacterium</name>
    <dbReference type="NCBI Taxonomy" id="2855610"/>
    <lineage>
        <taxon>Bacteria</taxon>
        <taxon>Bacteria division CSSED10-310</taxon>
    </lineage>
</organism>
<dbReference type="EMBL" id="JBHPBY010000050">
    <property type="protein sequence ID" value="MFC1849643.1"/>
    <property type="molecule type" value="Genomic_DNA"/>
</dbReference>
<evidence type="ECO:0000313" key="1">
    <source>
        <dbReference type="EMBL" id="MFC1849643.1"/>
    </source>
</evidence>
<dbReference type="Proteomes" id="UP001594351">
    <property type="component" value="Unassembled WGS sequence"/>
</dbReference>
<name>A0ABV6YU89_UNCC1</name>
<comment type="caution">
    <text evidence="1">The sequence shown here is derived from an EMBL/GenBank/DDBJ whole genome shotgun (WGS) entry which is preliminary data.</text>
</comment>
<keyword evidence="2" id="KW-1185">Reference proteome</keyword>
<evidence type="ECO:0008006" key="3">
    <source>
        <dbReference type="Google" id="ProtNLM"/>
    </source>
</evidence>
<gene>
    <name evidence="1" type="ORF">ACFL27_05480</name>
</gene>
<sequence length="329" mass="37150">MIARMHLSPKLILSALVLFVPFLMCTNMGTAEETSFQLLSRNTPLTDLITLPTGAENAAAYYLEINKLIAPKTEADLEGMNQRTKDFIMALLVRGTSQRSCTFSSVGHPVNSHQQIFSLNQVQALYPVALLAQCGDVFLKKSEAALTASSKLHWQNEALALYEKILIYAHHLEQERLNLSMLLNALDFYKLGLQKFQNFYTVSKDPQGVEKVKLFLAANEELGQAIQAKYQTMISIKGDGETKNVKVNWKVLIDISRQDQDPLFRREALFLLGQAYQNFPAATYRDIDMLLIKKATPLPKRSELKNVLKNIAHNDPDPTITYLAYSYLF</sequence>
<evidence type="ECO:0000313" key="2">
    <source>
        <dbReference type="Proteomes" id="UP001594351"/>
    </source>
</evidence>
<reference evidence="1 2" key="1">
    <citation type="submission" date="2024-09" db="EMBL/GenBank/DDBJ databases">
        <title>Laminarin stimulates single cell rates of sulfate reduction while oxygen inhibits transcriptomic activity in coastal marine sediment.</title>
        <authorList>
            <person name="Lindsay M."/>
            <person name="Orcutt B."/>
            <person name="Emerson D."/>
            <person name="Stepanauskas R."/>
            <person name="D'Angelo T."/>
        </authorList>
    </citation>
    <scope>NUCLEOTIDE SEQUENCE [LARGE SCALE GENOMIC DNA]</scope>
    <source>
        <strain evidence="1">SAG AM-311-K15</strain>
    </source>
</reference>
<proteinExistence type="predicted"/>
<accession>A0ABV6YU89</accession>
<protein>
    <recommendedName>
        <fullName evidence="3">HEAT repeat domain-containing protein</fullName>
    </recommendedName>
</protein>